<evidence type="ECO:0000256" key="2">
    <source>
        <dbReference type="ARBA" id="ARBA00023242"/>
    </source>
</evidence>
<gene>
    <name evidence="6" type="ORF">FCC1311_005132</name>
</gene>
<comment type="subcellular location">
    <subcellularLocation>
        <location evidence="1 3">Nucleus</location>
    </subcellularLocation>
</comment>
<keyword evidence="7" id="KW-1185">Reference proteome</keyword>
<dbReference type="EMBL" id="BEYU01000005">
    <property type="protein sequence ID" value="GBG24295.1"/>
    <property type="molecule type" value="Genomic_DNA"/>
</dbReference>
<feature type="compositionally biased region" description="Acidic residues" evidence="4">
    <location>
        <begin position="344"/>
        <end position="371"/>
    </location>
</feature>
<dbReference type="Pfam" id="PF08711">
    <property type="entry name" value="Med26"/>
    <property type="match status" value="1"/>
</dbReference>
<evidence type="ECO:0000313" key="6">
    <source>
        <dbReference type="EMBL" id="GBG24295.1"/>
    </source>
</evidence>
<evidence type="ECO:0000256" key="3">
    <source>
        <dbReference type="PROSITE-ProRule" id="PRU00649"/>
    </source>
</evidence>
<feature type="region of interest" description="Disordered" evidence="4">
    <location>
        <begin position="305"/>
        <end position="404"/>
    </location>
</feature>
<evidence type="ECO:0000259" key="5">
    <source>
        <dbReference type="PROSITE" id="PS51319"/>
    </source>
</evidence>
<proteinExistence type="predicted"/>
<dbReference type="SMART" id="SM00509">
    <property type="entry name" value="TFS2N"/>
    <property type="match status" value="1"/>
</dbReference>
<dbReference type="InterPro" id="IPR017923">
    <property type="entry name" value="TFIIS_N"/>
</dbReference>
<feature type="domain" description="TFIIS N-terminal" evidence="5">
    <location>
        <begin position="404"/>
        <end position="490"/>
    </location>
</feature>
<dbReference type="InParanoid" id="A0A2R5G188"/>
<dbReference type="Gene3D" id="1.20.930.10">
    <property type="entry name" value="Conserved domain common to transcription factors TFIIS, elongin A, CRSP70"/>
    <property type="match status" value="1"/>
</dbReference>
<comment type="caution">
    <text evidence="6">The sequence shown here is derived from an EMBL/GenBank/DDBJ whole genome shotgun (WGS) entry which is preliminary data.</text>
</comment>
<dbReference type="GO" id="GO:0005634">
    <property type="term" value="C:nucleus"/>
    <property type="evidence" value="ECO:0007669"/>
    <property type="project" value="UniProtKB-SubCell"/>
</dbReference>
<evidence type="ECO:0000256" key="1">
    <source>
        <dbReference type="ARBA" id="ARBA00004123"/>
    </source>
</evidence>
<feature type="region of interest" description="Disordered" evidence="4">
    <location>
        <begin position="1"/>
        <end position="26"/>
    </location>
</feature>
<dbReference type="PROSITE" id="PS51319">
    <property type="entry name" value="TFIIS_N"/>
    <property type="match status" value="1"/>
</dbReference>
<dbReference type="InterPro" id="IPR003617">
    <property type="entry name" value="TFIIS/CRSP70_N_sub"/>
</dbReference>
<sequence length="494" mass="52735">MTETPGAPVAAPSKPPTQSGGRGGWRGAHVLTKRRALEKRVLDLFSKQPRDTLAKQGTVQWARFEKDSMRIPCVVVPATRLRSKNQLVLAKEALASRRPTVVVFWLVYGSFGKVRVSELIPYSINGPDPNLETTTPGGPPGSATPPPAVPSGATAAPQNDNEPHGALLEKNRAFLDVARAEADAAVENPLAYVDRLNVLSTSVADESEDAVSTRSGRSSIATRRVLPPTYAARPASSGPLHGVDPFEPDYADRLGAHLARRQQLQHHQHNNASCDPTAPAAVNITVHGPAAADAHAFEDARDLANAQASRRDVDDPVASEGASENIEDSNGAESDGSTSSGDMNDSDDDFDAGDSSEDIEDEYLPADDDAQNPDATASPPAPGEKAAKRPKPDPQTSDAISPDEALKRLAKTKKKLEVFADHPELAINEQAVNKAVQLLKDLAAFPITESLLRESAIGPAIANLRNHEHSQVKSYARGLRSVWKETLLAQRESA</sequence>
<keyword evidence="2 3" id="KW-0539">Nucleus</keyword>
<reference evidence="6 7" key="1">
    <citation type="submission" date="2017-12" db="EMBL/GenBank/DDBJ databases">
        <title>Sequencing, de novo assembly and annotation of complete genome of a new Thraustochytrid species, strain FCC1311.</title>
        <authorList>
            <person name="Sedici K."/>
            <person name="Godart F."/>
            <person name="Aiese Cigliano R."/>
            <person name="Sanseverino W."/>
            <person name="Barakat M."/>
            <person name="Ortet P."/>
            <person name="Marechal E."/>
            <person name="Cagnac O."/>
            <person name="Amato A."/>
        </authorList>
    </citation>
    <scope>NUCLEOTIDE SEQUENCE [LARGE SCALE GENOMIC DNA]</scope>
</reference>
<evidence type="ECO:0000256" key="4">
    <source>
        <dbReference type="SAM" id="MobiDB-lite"/>
    </source>
</evidence>
<feature type="compositionally biased region" description="Low complexity" evidence="4">
    <location>
        <begin position="334"/>
        <end position="343"/>
    </location>
</feature>
<feature type="region of interest" description="Disordered" evidence="4">
    <location>
        <begin position="125"/>
        <end position="164"/>
    </location>
</feature>
<feature type="region of interest" description="Disordered" evidence="4">
    <location>
        <begin position="228"/>
        <end position="248"/>
    </location>
</feature>
<name>A0A2R5G188_9STRA</name>
<feature type="compositionally biased region" description="Pro residues" evidence="4">
    <location>
        <begin position="137"/>
        <end position="149"/>
    </location>
</feature>
<dbReference type="SUPFAM" id="SSF47676">
    <property type="entry name" value="Conserved domain common to transcription factors TFIIS, elongin A, CRSP70"/>
    <property type="match status" value="1"/>
</dbReference>
<accession>A0A2R5G188</accession>
<dbReference type="Proteomes" id="UP000241890">
    <property type="component" value="Unassembled WGS sequence"/>
</dbReference>
<protein>
    <submittedName>
        <fullName evidence="6">Elongin-A3</fullName>
    </submittedName>
</protein>
<dbReference type="AlphaFoldDB" id="A0A2R5G188"/>
<organism evidence="6 7">
    <name type="scientific">Hondaea fermentalgiana</name>
    <dbReference type="NCBI Taxonomy" id="2315210"/>
    <lineage>
        <taxon>Eukaryota</taxon>
        <taxon>Sar</taxon>
        <taxon>Stramenopiles</taxon>
        <taxon>Bigyra</taxon>
        <taxon>Labyrinthulomycetes</taxon>
        <taxon>Thraustochytrida</taxon>
        <taxon>Thraustochytriidae</taxon>
        <taxon>Hondaea</taxon>
    </lineage>
</organism>
<dbReference type="InterPro" id="IPR035441">
    <property type="entry name" value="TFIIS/LEDGF_dom_sf"/>
</dbReference>
<evidence type="ECO:0000313" key="7">
    <source>
        <dbReference type="Proteomes" id="UP000241890"/>
    </source>
</evidence>